<dbReference type="AlphaFoldDB" id="A0A438J9D6"/>
<dbReference type="EMBL" id="QGNW01000055">
    <property type="protein sequence ID" value="RVX05580.1"/>
    <property type="molecule type" value="Genomic_DNA"/>
</dbReference>
<accession>A0A438J9D6</accession>
<protein>
    <submittedName>
        <fullName evidence="1">Uncharacterized protein</fullName>
    </submittedName>
</protein>
<evidence type="ECO:0000313" key="1">
    <source>
        <dbReference type="EMBL" id="RVX05580.1"/>
    </source>
</evidence>
<proteinExistence type="predicted"/>
<gene>
    <name evidence="1" type="ORF">CK203_027364</name>
</gene>
<sequence length="156" mass="17937">MELKRIHEVQAVTEAPVKVKLCPNCQSYEHLVEKCPAISVERKMYRDQANSNSKSTNSRIPISTIFKSLNKPMANLSKVVGDFVEKQEATNAQINQRIDRVESMLNKRMDGMQNDMNQKFDNIQYSISRLTKFEYTARKGKISFSTPPKTQMVSMK</sequence>
<organism evidence="1 2">
    <name type="scientific">Vitis vinifera</name>
    <name type="common">Grape</name>
    <dbReference type="NCBI Taxonomy" id="29760"/>
    <lineage>
        <taxon>Eukaryota</taxon>
        <taxon>Viridiplantae</taxon>
        <taxon>Streptophyta</taxon>
        <taxon>Embryophyta</taxon>
        <taxon>Tracheophyta</taxon>
        <taxon>Spermatophyta</taxon>
        <taxon>Magnoliopsida</taxon>
        <taxon>eudicotyledons</taxon>
        <taxon>Gunneridae</taxon>
        <taxon>Pentapetalae</taxon>
        <taxon>rosids</taxon>
        <taxon>Vitales</taxon>
        <taxon>Vitaceae</taxon>
        <taxon>Viteae</taxon>
        <taxon>Vitis</taxon>
    </lineage>
</organism>
<dbReference type="Proteomes" id="UP000288805">
    <property type="component" value="Unassembled WGS sequence"/>
</dbReference>
<reference evidence="1 2" key="1">
    <citation type="journal article" date="2018" name="PLoS Genet.">
        <title>Population sequencing reveals clonal diversity and ancestral inbreeding in the grapevine cultivar Chardonnay.</title>
        <authorList>
            <person name="Roach M.J."/>
            <person name="Johnson D.L."/>
            <person name="Bohlmann J."/>
            <person name="van Vuuren H.J."/>
            <person name="Jones S.J."/>
            <person name="Pretorius I.S."/>
            <person name="Schmidt S.A."/>
            <person name="Borneman A.R."/>
        </authorList>
    </citation>
    <scope>NUCLEOTIDE SEQUENCE [LARGE SCALE GENOMIC DNA]</scope>
    <source>
        <strain evidence="2">cv. Chardonnay</strain>
        <tissue evidence="1">Leaf</tissue>
    </source>
</reference>
<comment type="caution">
    <text evidence="1">The sequence shown here is derived from an EMBL/GenBank/DDBJ whole genome shotgun (WGS) entry which is preliminary data.</text>
</comment>
<evidence type="ECO:0000313" key="2">
    <source>
        <dbReference type="Proteomes" id="UP000288805"/>
    </source>
</evidence>
<name>A0A438J9D6_VITVI</name>